<name>A0A232EVM9_9HYME</name>
<dbReference type="PANTHER" id="PTHR13259:SF1">
    <property type="entry name" value="BLADDER CANCER-ASSOCIATED PROTEIN"/>
    <property type="match status" value="1"/>
</dbReference>
<comment type="caution">
    <text evidence="8">The sequence shown here is derived from an EMBL/GenBank/DDBJ whole genome shotgun (WGS) entry which is preliminary data.</text>
</comment>
<evidence type="ECO:0000313" key="8">
    <source>
        <dbReference type="EMBL" id="OXU22390.1"/>
    </source>
</evidence>
<evidence type="ECO:0008006" key="10">
    <source>
        <dbReference type="Google" id="ProtNLM"/>
    </source>
</evidence>
<gene>
    <name evidence="8" type="ORF">TSAR_005082</name>
</gene>
<dbReference type="SMART" id="SM01396">
    <property type="entry name" value="BC10"/>
    <property type="match status" value="1"/>
</dbReference>
<evidence type="ECO:0000256" key="7">
    <source>
        <dbReference type="SAM" id="Phobius"/>
    </source>
</evidence>
<dbReference type="EMBL" id="NNAY01001980">
    <property type="protein sequence ID" value="OXU22390.1"/>
    <property type="molecule type" value="Genomic_DNA"/>
</dbReference>
<sequence length="267" mass="29875">MYCVQWLIPVLLIPKPVNPALLQTHVMFMVLYLIGFFLERKPCTVCSLVFLATVFLICYSGIGNCLFWSNNCDTFSPSMLKLFKYEICHSTNIYLACDKNQSKNNYQADKICYGSVGAFPRPKPPRNSSSPAPAPTSAFLSPGPAGPRLYPARSSAGLEVSLLGPVGGLSLALSEVGFLFRVAGTISGGRWSLDDLKVGNRLQFWVFWCVVVFFGDHHTLFEEVLEDGHTILFRHQHPGKIDIKNYYFDRTPMNIIDRCNCKANCNI</sequence>
<keyword evidence="4 7" id="KW-1133">Transmembrane helix</keyword>
<evidence type="ECO:0000256" key="1">
    <source>
        <dbReference type="ARBA" id="ARBA00004370"/>
    </source>
</evidence>
<dbReference type="PANTHER" id="PTHR13259">
    <property type="entry name" value="BLADDER CANCER 10 KD PROTEIN HOMOLOG"/>
    <property type="match status" value="1"/>
</dbReference>
<dbReference type="GO" id="GO:0016020">
    <property type="term" value="C:membrane"/>
    <property type="evidence" value="ECO:0007669"/>
    <property type="project" value="UniProtKB-SubCell"/>
</dbReference>
<organism evidence="8 9">
    <name type="scientific">Trichomalopsis sarcophagae</name>
    <dbReference type="NCBI Taxonomy" id="543379"/>
    <lineage>
        <taxon>Eukaryota</taxon>
        <taxon>Metazoa</taxon>
        <taxon>Ecdysozoa</taxon>
        <taxon>Arthropoda</taxon>
        <taxon>Hexapoda</taxon>
        <taxon>Insecta</taxon>
        <taxon>Pterygota</taxon>
        <taxon>Neoptera</taxon>
        <taxon>Endopterygota</taxon>
        <taxon>Hymenoptera</taxon>
        <taxon>Apocrita</taxon>
        <taxon>Proctotrupomorpha</taxon>
        <taxon>Chalcidoidea</taxon>
        <taxon>Pteromalidae</taxon>
        <taxon>Pteromalinae</taxon>
        <taxon>Trichomalopsis</taxon>
    </lineage>
</organism>
<dbReference type="InterPro" id="IPR009598">
    <property type="entry name" value="BCALP"/>
</dbReference>
<dbReference type="OrthoDB" id="5772623at2759"/>
<keyword evidence="5 7" id="KW-0472">Membrane</keyword>
<comment type="function">
    <text evidence="6">Acts as a tumor suppressor; induces growth arrest at G(1)/S checkpoint and apoptosis via RB1-dependent and p53/TP53- and NF-kappa-B-independent mechanisms. Modulates expression of genes involved in the regulation of proliferation, cell cycle and apoptosis.</text>
</comment>
<comment type="similarity">
    <text evidence="2">Belongs to the BLCAP family.</text>
</comment>
<evidence type="ECO:0000256" key="6">
    <source>
        <dbReference type="ARBA" id="ARBA00045856"/>
    </source>
</evidence>
<evidence type="ECO:0000256" key="5">
    <source>
        <dbReference type="ARBA" id="ARBA00023136"/>
    </source>
</evidence>
<evidence type="ECO:0000256" key="3">
    <source>
        <dbReference type="ARBA" id="ARBA00022692"/>
    </source>
</evidence>
<dbReference type="AlphaFoldDB" id="A0A232EVM9"/>
<keyword evidence="3 7" id="KW-0812">Transmembrane</keyword>
<comment type="subcellular location">
    <subcellularLocation>
        <location evidence="1">Membrane</location>
    </subcellularLocation>
</comment>
<dbReference type="Pfam" id="PF06726">
    <property type="entry name" value="BC10"/>
    <property type="match status" value="1"/>
</dbReference>
<dbReference type="Proteomes" id="UP000215335">
    <property type="component" value="Unassembled WGS sequence"/>
</dbReference>
<protein>
    <recommendedName>
        <fullName evidence="10">Bladder cancer-associated protein</fullName>
    </recommendedName>
</protein>
<accession>A0A232EVM9</accession>
<feature type="transmembrane region" description="Helical" evidence="7">
    <location>
        <begin position="20"/>
        <end position="38"/>
    </location>
</feature>
<feature type="transmembrane region" description="Helical" evidence="7">
    <location>
        <begin position="45"/>
        <end position="69"/>
    </location>
</feature>
<reference evidence="8 9" key="1">
    <citation type="journal article" date="2017" name="Curr. Biol.">
        <title>The Evolution of Venom by Co-option of Single-Copy Genes.</title>
        <authorList>
            <person name="Martinson E.O."/>
            <person name="Mrinalini"/>
            <person name="Kelkar Y.D."/>
            <person name="Chang C.H."/>
            <person name="Werren J.H."/>
        </authorList>
    </citation>
    <scope>NUCLEOTIDE SEQUENCE [LARGE SCALE GENOMIC DNA]</scope>
    <source>
        <strain evidence="8 9">Alberta</strain>
        <tissue evidence="8">Whole body</tissue>
    </source>
</reference>
<proteinExistence type="inferred from homology"/>
<evidence type="ECO:0000256" key="2">
    <source>
        <dbReference type="ARBA" id="ARBA00007216"/>
    </source>
</evidence>
<dbReference type="STRING" id="543379.A0A232EVM9"/>
<keyword evidence="9" id="KW-1185">Reference proteome</keyword>
<evidence type="ECO:0000313" key="9">
    <source>
        <dbReference type="Proteomes" id="UP000215335"/>
    </source>
</evidence>
<evidence type="ECO:0000256" key="4">
    <source>
        <dbReference type="ARBA" id="ARBA00022989"/>
    </source>
</evidence>